<dbReference type="PROSITE" id="PS50119">
    <property type="entry name" value="ZF_BBOX"/>
    <property type="match status" value="2"/>
</dbReference>
<dbReference type="Pfam" id="PF00622">
    <property type="entry name" value="SPRY"/>
    <property type="match status" value="1"/>
</dbReference>
<evidence type="ECO:0000256" key="5">
    <source>
        <dbReference type="SAM" id="Coils"/>
    </source>
</evidence>
<sequence length="511" mass="58458">LSCHVCSETFRDPVSLSCGHSFCSSCLQQFWEQAGNKNCPICKSKSSTDEPAVNLTLKGLADSFADRQNNGSTQTEPEKEKEEVVCEEHPEVPYWFCEDEQKAVCPVCEFSLHQSHKVVPLEQAVRNLNDQTAPEKEKEEVVCEEHPEVPYWFCEDEQKAVCPVCEFSLHQSHKVVPLEQAVRNLKDQDKKDKHQQVEKTYNEVIQFSKEQLVSTERKIRAEFNKLHQFLREEEESRLAALREEEEQRGKTISREMKMIEEQISSLSDSISAVEEDLQKDKVSFLSSYKATQTRARVQSSLTDPQLVSGALIDVAKHLGNLSFRVWEKMKDQVHFSPVILDPNTAAKSLYLSDDLTSVRYGDTNQQLPENPERFTKYADVLGSEGFSSGKHSWEVEVGDHPYWLVGLVKESVNRRGEIFDSPLYGFWCLVHRSGEYSDGAGQTLRVRKSLQRIRVQLDYDRGDVSFYDPEDTTPICTHRDTFTEKLFPYFNIGKSCDAKTADIKICPTKEA</sequence>
<evidence type="ECO:0000256" key="6">
    <source>
        <dbReference type="SAM" id="MobiDB-lite"/>
    </source>
</evidence>
<dbReference type="InterPro" id="IPR001841">
    <property type="entry name" value="Znf_RING"/>
</dbReference>
<dbReference type="Bgee" id="ENSGACG00000014629">
    <property type="expression patterns" value="Expressed in intestinal epithelial cell and 1 other cell type or tissue"/>
</dbReference>
<dbReference type="PANTHER" id="PTHR24103">
    <property type="entry name" value="E3 UBIQUITIN-PROTEIN LIGASE TRIM"/>
    <property type="match status" value="1"/>
</dbReference>
<name>G3PNY3_GASAC</name>
<dbReference type="InParanoid" id="G3PNY3"/>
<dbReference type="FunFam" id="2.60.120.920:FF:000004">
    <property type="entry name" value="Butyrophilin subfamily 1 member A1"/>
    <property type="match status" value="1"/>
</dbReference>
<evidence type="ECO:0000256" key="2">
    <source>
        <dbReference type="ARBA" id="ARBA00022771"/>
    </source>
</evidence>
<dbReference type="SMART" id="SM00336">
    <property type="entry name" value="BBOX"/>
    <property type="match status" value="2"/>
</dbReference>
<dbReference type="InterPro" id="IPR003879">
    <property type="entry name" value="Butyrophylin_SPRY"/>
</dbReference>
<evidence type="ECO:0000313" key="10">
    <source>
        <dbReference type="Ensembl" id="ENSGACP00000019316.1"/>
    </source>
</evidence>
<evidence type="ECO:0000256" key="3">
    <source>
        <dbReference type="ARBA" id="ARBA00022833"/>
    </source>
</evidence>
<dbReference type="Pfam" id="PF13765">
    <property type="entry name" value="PRY"/>
    <property type="match status" value="1"/>
</dbReference>
<dbReference type="SUPFAM" id="SSF57850">
    <property type="entry name" value="RING/U-box"/>
    <property type="match status" value="1"/>
</dbReference>
<proteinExistence type="predicted"/>
<evidence type="ECO:0000256" key="4">
    <source>
        <dbReference type="PROSITE-ProRule" id="PRU00024"/>
    </source>
</evidence>
<dbReference type="Gene3D" id="2.60.120.920">
    <property type="match status" value="1"/>
</dbReference>
<feature type="domain" description="B30.2/SPRY" evidence="9">
    <location>
        <begin position="318"/>
        <end position="508"/>
    </location>
</feature>
<keyword evidence="1" id="KW-0479">Metal-binding</keyword>
<dbReference type="InterPro" id="IPR003877">
    <property type="entry name" value="SPRY_dom"/>
</dbReference>
<dbReference type="OMA" id="CWFCENE"/>
<reference evidence="10" key="1">
    <citation type="submission" date="2006-01" db="EMBL/GenBank/DDBJ databases">
        <authorList>
            <person name="Lindblad-Toh K."/>
            <person name="Mauceli E."/>
            <person name="Grabherr M."/>
            <person name="Chang J.L."/>
            <person name="Lander E.S."/>
        </authorList>
    </citation>
    <scope>NUCLEOTIDE SEQUENCE [LARGE SCALE GENOMIC DNA]</scope>
</reference>
<dbReference type="Pfam" id="PF13445">
    <property type="entry name" value="zf-RING_UBOX"/>
    <property type="match status" value="1"/>
</dbReference>
<evidence type="ECO:0000259" key="9">
    <source>
        <dbReference type="PROSITE" id="PS50188"/>
    </source>
</evidence>
<dbReference type="InterPro" id="IPR027370">
    <property type="entry name" value="Znf-RING_euk"/>
</dbReference>
<feature type="compositionally biased region" description="Polar residues" evidence="6">
    <location>
        <begin position="66"/>
        <end position="75"/>
    </location>
</feature>
<feature type="domain" description="B box-type" evidence="8">
    <location>
        <begin position="138"/>
        <end position="178"/>
    </location>
</feature>
<feature type="region of interest" description="Disordered" evidence="6">
    <location>
        <begin position="64"/>
        <end position="83"/>
    </location>
</feature>
<dbReference type="Gene3D" id="3.30.160.60">
    <property type="entry name" value="Classic Zinc Finger"/>
    <property type="match status" value="2"/>
</dbReference>
<feature type="coiled-coil region" evidence="5">
    <location>
        <begin position="242"/>
        <end position="276"/>
    </location>
</feature>
<dbReference type="Pfam" id="PF00643">
    <property type="entry name" value="zf-B_box"/>
    <property type="match status" value="2"/>
</dbReference>
<reference evidence="10" key="2">
    <citation type="submission" date="2024-04" db="UniProtKB">
        <authorList>
            <consortium name="Ensembl"/>
        </authorList>
    </citation>
    <scope>IDENTIFICATION</scope>
</reference>
<dbReference type="InterPro" id="IPR013320">
    <property type="entry name" value="ConA-like_dom_sf"/>
</dbReference>
<keyword evidence="2 4" id="KW-0863">Zinc-finger</keyword>
<dbReference type="SMART" id="SM00184">
    <property type="entry name" value="RING"/>
    <property type="match status" value="1"/>
</dbReference>
<dbReference type="Ensembl" id="ENSGACT00000019354.1">
    <property type="protein sequence ID" value="ENSGACP00000019316.1"/>
    <property type="gene ID" value="ENSGACG00000014629.1"/>
</dbReference>
<dbReference type="STRING" id="69293.ENSGACP00000019316"/>
<evidence type="ECO:0008006" key="11">
    <source>
        <dbReference type="Google" id="ProtNLM"/>
    </source>
</evidence>
<protein>
    <recommendedName>
        <fullName evidence="11">Tripartite motif containing 35-13</fullName>
    </recommendedName>
</protein>
<dbReference type="eggNOG" id="KOG2177">
    <property type="taxonomic scope" value="Eukaryota"/>
</dbReference>
<dbReference type="PROSITE" id="PS50089">
    <property type="entry name" value="ZF_RING_2"/>
    <property type="match status" value="1"/>
</dbReference>
<dbReference type="InterPro" id="IPR000315">
    <property type="entry name" value="Znf_B-box"/>
</dbReference>
<evidence type="ECO:0000256" key="1">
    <source>
        <dbReference type="ARBA" id="ARBA00022723"/>
    </source>
</evidence>
<dbReference type="PRINTS" id="PR01407">
    <property type="entry name" value="BUTYPHLNCDUF"/>
</dbReference>
<keyword evidence="5" id="KW-0175">Coiled coil</keyword>
<dbReference type="InterPro" id="IPR006574">
    <property type="entry name" value="PRY"/>
</dbReference>
<keyword evidence="3" id="KW-0862">Zinc</keyword>
<dbReference type="PROSITE" id="PS50188">
    <property type="entry name" value="B302_SPRY"/>
    <property type="match status" value="1"/>
</dbReference>
<feature type="domain" description="B box-type" evidence="8">
    <location>
        <begin position="81"/>
        <end position="121"/>
    </location>
</feature>
<dbReference type="SUPFAM" id="SSF49899">
    <property type="entry name" value="Concanavalin A-like lectins/glucanases"/>
    <property type="match status" value="1"/>
</dbReference>
<dbReference type="InterPro" id="IPR001870">
    <property type="entry name" value="B30.2/SPRY"/>
</dbReference>
<dbReference type="PROSITE" id="PS00518">
    <property type="entry name" value="ZF_RING_1"/>
    <property type="match status" value="1"/>
</dbReference>
<dbReference type="Gene3D" id="3.30.40.10">
    <property type="entry name" value="Zinc/RING finger domain, C3HC4 (zinc finger)"/>
    <property type="match status" value="1"/>
</dbReference>
<accession>G3PNY3</accession>
<dbReference type="InterPro" id="IPR043136">
    <property type="entry name" value="B30.2/SPRY_sf"/>
</dbReference>
<dbReference type="SUPFAM" id="SSF57845">
    <property type="entry name" value="B-box zinc-binding domain"/>
    <property type="match status" value="2"/>
</dbReference>
<dbReference type="SMART" id="SM00449">
    <property type="entry name" value="SPRY"/>
    <property type="match status" value="1"/>
</dbReference>
<evidence type="ECO:0000259" key="7">
    <source>
        <dbReference type="PROSITE" id="PS50089"/>
    </source>
</evidence>
<dbReference type="InterPro" id="IPR050143">
    <property type="entry name" value="TRIM/RBCC"/>
</dbReference>
<dbReference type="InterPro" id="IPR013083">
    <property type="entry name" value="Znf_RING/FYVE/PHD"/>
</dbReference>
<feature type="domain" description="RING-type" evidence="7">
    <location>
        <begin position="3"/>
        <end position="43"/>
    </location>
</feature>
<organism evidence="10">
    <name type="scientific">Gasterosteus aculeatus</name>
    <name type="common">Three-spined stickleback</name>
    <dbReference type="NCBI Taxonomy" id="69293"/>
    <lineage>
        <taxon>Eukaryota</taxon>
        <taxon>Metazoa</taxon>
        <taxon>Chordata</taxon>
        <taxon>Craniata</taxon>
        <taxon>Vertebrata</taxon>
        <taxon>Euteleostomi</taxon>
        <taxon>Actinopterygii</taxon>
        <taxon>Neopterygii</taxon>
        <taxon>Teleostei</taxon>
        <taxon>Neoteleostei</taxon>
        <taxon>Acanthomorphata</taxon>
        <taxon>Eupercaria</taxon>
        <taxon>Perciformes</taxon>
        <taxon>Cottioidei</taxon>
        <taxon>Gasterosteales</taxon>
        <taxon>Gasterosteidae</taxon>
        <taxon>Gasterosteus</taxon>
    </lineage>
</organism>
<evidence type="ECO:0000259" key="8">
    <source>
        <dbReference type="PROSITE" id="PS50119"/>
    </source>
</evidence>
<dbReference type="SMART" id="SM00589">
    <property type="entry name" value="PRY"/>
    <property type="match status" value="1"/>
</dbReference>
<dbReference type="CDD" id="cd12893">
    <property type="entry name" value="SPRY_PRY_TRIM35"/>
    <property type="match status" value="1"/>
</dbReference>
<dbReference type="GO" id="GO:0008270">
    <property type="term" value="F:zinc ion binding"/>
    <property type="evidence" value="ECO:0007669"/>
    <property type="project" value="UniProtKB-KW"/>
</dbReference>
<dbReference type="InterPro" id="IPR017907">
    <property type="entry name" value="Znf_RING_CS"/>
</dbReference>
<dbReference type="AlphaFoldDB" id="G3PNY3"/>